<keyword evidence="2" id="KW-1185">Reference proteome</keyword>
<dbReference type="GeneID" id="73904011"/>
<dbReference type="Proteomes" id="UP001595846">
    <property type="component" value="Unassembled WGS sequence"/>
</dbReference>
<dbReference type="RefSeq" id="WP_256531286.1">
    <property type="nucleotide sequence ID" value="NZ_CP101824.1"/>
</dbReference>
<dbReference type="Gene3D" id="1.10.700.10">
    <property type="entry name" value="Dioxygenase LigAB, LigA subunit"/>
    <property type="match status" value="1"/>
</dbReference>
<dbReference type="EMBL" id="JBHSAQ010000003">
    <property type="protein sequence ID" value="MFC3958368.1"/>
    <property type="molecule type" value="Genomic_DNA"/>
</dbReference>
<dbReference type="InterPro" id="IPR036622">
    <property type="entry name" value="LigA_sf"/>
</dbReference>
<sequence length="77" mass="8215">MSATATAQDAVYQTLTDESYLNAFQTDPEAALEGYDLTAEETEALTSGDDLTVKTVAGDEGDVNRADVSVTIIVRIR</sequence>
<gene>
    <name evidence="1" type="ORF">ACFOUR_08310</name>
</gene>
<dbReference type="AlphaFoldDB" id="A0ABD5NMY0"/>
<accession>A0ABD5NMY0</accession>
<reference evidence="1 2" key="1">
    <citation type="journal article" date="2019" name="Int. J. Syst. Evol. Microbiol.">
        <title>The Global Catalogue of Microorganisms (GCM) 10K type strain sequencing project: providing services to taxonomists for standard genome sequencing and annotation.</title>
        <authorList>
            <consortium name="The Broad Institute Genomics Platform"/>
            <consortium name="The Broad Institute Genome Sequencing Center for Infectious Disease"/>
            <person name="Wu L."/>
            <person name="Ma J."/>
        </authorList>
    </citation>
    <scope>NUCLEOTIDE SEQUENCE [LARGE SCALE GENOMIC DNA]</scope>
    <source>
        <strain evidence="1 2">IBRC-M 10256</strain>
    </source>
</reference>
<name>A0ABD5NMY0_9EURY</name>
<proteinExistence type="predicted"/>
<evidence type="ECO:0000313" key="1">
    <source>
        <dbReference type="EMBL" id="MFC3958368.1"/>
    </source>
</evidence>
<evidence type="ECO:0000313" key="2">
    <source>
        <dbReference type="Proteomes" id="UP001595846"/>
    </source>
</evidence>
<organism evidence="1 2">
    <name type="scientific">Halovivax cerinus</name>
    <dbReference type="NCBI Taxonomy" id="1487865"/>
    <lineage>
        <taxon>Archaea</taxon>
        <taxon>Methanobacteriati</taxon>
        <taxon>Methanobacteriota</taxon>
        <taxon>Stenosarchaea group</taxon>
        <taxon>Halobacteria</taxon>
        <taxon>Halobacteriales</taxon>
        <taxon>Natrialbaceae</taxon>
        <taxon>Halovivax</taxon>
    </lineage>
</organism>
<comment type="caution">
    <text evidence="1">The sequence shown here is derived from an EMBL/GenBank/DDBJ whole genome shotgun (WGS) entry which is preliminary data.</text>
</comment>
<dbReference type="NCBIfam" id="NF038399">
    <property type="entry name" value="NH_RiPP_Os17"/>
    <property type="match status" value="1"/>
</dbReference>
<protein>
    <submittedName>
        <fullName evidence="1">Os1348 family NHLP clan protein</fullName>
    </submittedName>
</protein>